<protein>
    <submittedName>
        <fullName evidence="1">Uncharacterized protein</fullName>
    </submittedName>
</protein>
<gene>
    <name evidence="1" type="ORF">dnl_49680</name>
</gene>
<evidence type="ECO:0000313" key="1">
    <source>
        <dbReference type="EMBL" id="QTA82591.1"/>
    </source>
</evidence>
<evidence type="ECO:0000313" key="2">
    <source>
        <dbReference type="Proteomes" id="UP000663720"/>
    </source>
</evidence>
<dbReference type="KEGG" id="dli:dnl_49680"/>
<proteinExistence type="predicted"/>
<accession>A0A975BC06</accession>
<keyword evidence="2" id="KW-1185">Reference proteome</keyword>
<name>A0A975BC06_9BACT</name>
<sequence>MNKIILTHNGQIIYNQRPLASSPLPYLNYQVELEDSYTLRSYFQMFEHYPVLGDTHEFLPGVREQYRSCPDQGCSWEDVEYLEFGKTVEMIGFPSEPRLEIYNALRGVRGKESCELKNILLEGFLDIPVKLGNLKHIVFGDKVDVFQFETVFTLFEIIDGITWELSFQSSSNACNVRR</sequence>
<dbReference type="Proteomes" id="UP000663720">
    <property type="component" value="Chromosome"/>
</dbReference>
<dbReference type="EMBL" id="CP061799">
    <property type="protein sequence ID" value="QTA82591.1"/>
    <property type="molecule type" value="Genomic_DNA"/>
</dbReference>
<dbReference type="AlphaFoldDB" id="A0A975BC06"/>
<dbReference type="RefSeq" id="WP_207688503.1">
    <property type="nucleotide sequence ID" value="NZ_CP061799.1"/>
</dbReference>
<organism evidence="1 2">
    <name type="scientific">Desulfonema limicola</name>
    <dbReference type="NCBI Taxonomy" id="45656"/>
    <lineage>
        <taxon>Bacteria</taxon>
        <taxon>Pseudomonadati</taxon>
        <taxon>Thermodesulfobacteriota</taxon>
        <taxon>Desulfobacteria</taxon>
        <taxon>Desulfobacterales</taxon>
        <taxon>Desulfococcaceae</taxon>
        <taxon>Desulfonema</taxon>
    </lineage>
</organism>
<reference evidence="1" key="1">
    <citation type="journal article" date="2021" name="Microb. Physiol.">
        <title>Proteogenomic Insights into the Physiology of Marine, Sulfate-Reducing, Filamentous Desulfonema limicola and Desulfonema magnum.</title>
        <authorList>
            <person name="Schnaars V."/>
            <person name="Wohlbrand L."/>
            <person name="Scheve S."/>
            <person name="Hinrichs C."/>
            <person name="Reinhardt R."/>
            <person name="Rabus R."/>
        </authorList>
    </citation>
    <scope>NUCLEOTIDE SEQUENCE</scope>
    <source>
        <strain evidence="1">5ac10</strain>
    </source>
</reference>